<dbReference type="SUPFAM" id="SSF52540">
    <property type="entry name" value="P-loop containing nucleoside triphosphate hydrolases"/>
    <property type="match status" value="1"/>
</dbReference>
<feature type="domain" description="DNA2/NAM7 helicase-like C-terminal" evidence="2">
    <location>
        <begin position="599"/>
        <end position="701"/>
    </location>
</feature>
<comment type="caution">
    <text evidence="3">The sequence shown here is derived from an EMBL/GenBank/DDBJ whole genome shotgun (WGS) entry which is preliminary data.</text>
</comment>
<dbReference type="InterPro" id="IPR045055">
    <property type="entry name" value="DNA2/NAM7-like"/>
</dbReference>
<dbReference type="InterPro" id="IPR047187">
    <property type="entry name" value="SF1_C_Upf1"/>
</dbReference>
<dbReference type="Pfam" id="PF13086">
    <property type="entry name" value="AAA_11"/>
    <property type="match status" value="2"/>
</dbReference>
<dbReference type="Proteomes" id="UP000284706">
    <property type="component" value="Unassembled WGS sequence"/>
</dbReference>
<dbReference type="GO" id="GO:0004386">
    <property type="term" value="F:helicase activity"/>
    <property type="evidence" value="ECO:0007669"/>
    <property type="project" value="InterPro"/>
</dbReference>
<protein>
    <submittedName>
        <fullName evidence="3">Uncharacterized protein</fullName>
    </submittedName>
</protein>
<name>A0A409W283_9AGAR</name>
<dbReference type="Pfam" id="PF13087">
    <property type="entry name" value="AAA_12"/>
    <property type="match status" value="1"/>
</dbReference>
<proteinExistence type="predicted"/>
<evidence type="ECO:0000313" key="3">
    <source>
        <dbReference type="EMBL" id="PPQ72606.1"/>
    </source>
</evidence>
<sequence>MSATEFFMKQDVFIDYLNHEIRVTSIREDDMHSFMSTFLSSIVGDVVGLAPVYGSKCRLTHIAIASMTKVLFITLPSTAKGKARRKQKKGPSVSSLQAFLKNSAIVKCAFEMDVLASSLFFDFKYRICKGKDLLSLGTPTNSRDSLEARYAALSDGESKKFKKHAADALFLNKEGNHHKPEKVALQAWAACCAASQPKTAESLLKLPSIDTDEFDAPTLGMIAKNIRDMKMLISLKPNRMKHELELQSIKGGELRALSRRYKTKVSRLEGSRVVVVTARKGGEDSTRILHSVDVKGRSVKLPIGKGLQVNDIRCVETVGQESLSALEESRSRIMLLMLQKDISHSGHPFVEKIWLPSNKPDWSAVPKVFSTPSIYFPSQRQLNASQKKAVRCILSEREADRLVLIHGPPGTGKTTVIAAAVTSTITKSHETATLWLISQSNVAVKNIAEKLAAVNFLDFKIIVSQNYHFEWHEHQYVKIKENVITSDILAEDTTLAARMLNGSRVILCTLAMLSNARLKEIIRCVPLQTVIFDEASQIEVGDYFPMLVTFRPTLRKLVFIGDDKQYRMPIPVGDFISQHVYKGLLKSQHAQSDPSCCRFINNAREVQVAIKIAHTLVELGKSFRIITPYDPQRALLEAGLKDAKLPWKDKCFNVDAFQGNEDDFIIISVVRTKKLGFLNDLRRLNVMLTRCKKGLVICTNRAFITGVASETLVGKLCQHLGDSSWIEERQFMRV</sequence>
<organism evidence="3 4">
    <name type="scientific">Gymnopilus dilepis</name>
    <dbReference type="NCBI Taxonomy" id="231916"/>
    <lineage>
        <taxon>Eukaryota</taxon>
        <taxon>Fungi</taxon>
        <taxon>Dikarya</taxon>
        <taxon>Basidiomycota</taxon>
        <taxon>Agaricomycotina</taxon>
        <taxon>Agaricomycetes</taxon>
        <taxon>Agaricomycetidae</taxon>
        <taxon>Agaricales</taxon>
        <taxon>Agaricineae</taxon>
        <taxon>Hymenogastraceae</taxon>
        <taxon>Gymnopilus</taxon>
    </lineage>
</organism>
<dbReference type="EMBL" id="NHYE01005448">
    <property type="protein sequence ID" value="PPQ72606.1"/>
    <property type="molecule type" value="Genomic_DNA"/>
</dbReference>
<dbReference type="InterPro" id="IPR041677">
    <property type="entry name" value="DNA2/NAM7_AAA_11"/>
</dbReference>
<dbReference type="InParanoid" id="A0A409W283"/>
<gene>
    <name evidence="3" type="ORF">CVT26_004080</name>
</gene>
<dbReference type="OrthoDB" id="6513042at2759"/>
<dbReference type="CDD" id="cd18808">
    <property type="entry name" value="SF1_C_Upf1"/>
    <property type="match status" value="1"/>
</dbReference>
<reference evidence="3 4" key="1">
    <citation type="journal article" date="2018" name="Evol. Lett.">
        <title>Horizontal gene cluster transfer increased hallucinogenic mushroom diversity.</title>
        <authorList>
            <person name="Reynolds H.T."/>
            <person name="Vijayakumar V."/>
            <person name="Gluck-Thaler E."/>
            <person name="Korotkin H.B."/>
            <person name="Matheny P.B."/>
            <person name="Slot J.C."/>
        </authorList>
    </citation>
    <scope>NUCLEOTIDE SEQUENCE [LARGE SCALE GENOMIC DNA]</scope>
    <source>
        <strain evidence="3 4">SRW20</strain>
    </source>
</reference>
<feature type="domain" description="DNA2/NAM7 helicase helicase" evidence="1">
    <location>
        <begin position="484"/>
        <end position="565"/>
    </location>
</feature>
<feature type="domain" description="DNA2/NAM7 helicase helicase" evidence="1">
    <location>
        <begin position="381"/>
        <end position="453"/>
    </location>
</feature>
<evidence type="ECO:0000313" key="4">
    <source>
        <dbReference type="Proteomes" id="UP000284706"/>
    </source>
</evidence>
<dbReference type="InterPro" id="IPR027417">
    <property type="entry name" value="P-loop_NTPase"/>
</dbReference>
<dbReference type="AlphaFoldDB" id="A0A409W283"/>
<dbReference type="InterPro" id="IPR041679">
    <property type="entry name" value="DNA2/NAM7-like_C"/>
</dbReference>
<evidence type="ECO:0000259" key="1">
    <source>
        <dbReference type="Pfam" id="PF13086"/>
    </source>
</evidence>
<dbReference type="PANTHER" id="PTHR10887">
    <property type="entry name" value="DNA2/NAM7 HELICASE FAMILY"/>
    <property type="match status" value="1"/>
</dbReference>
<keyword evidence="4" id="KW-1185">Reference proteome</keyword>
<dbReference type="STRING" id="231916.A0A409W283"/>
<dbReference type="PANTHER" id="PTHR10887:SF495">
    <property type="entry name" value="HELICASE SENATAXIN ISOFORM X1-RELATED"/>
    <property type="match status" value="1"/>
</dbReference>
<dbReference type="Gene3D" id="3.40.50.300">
    <property type="entry name" value="P-loop containing nucleotide triphosphate hydrolases"/>
    <property type="match status" value="3"/>
</dbReference>
<evidence type="ECO:0000259" key="2">
    <source>
        <dbReference type="Pfam" id="PF13087"/>
    </source>
</evidence>
<accession>A0A409W283</accession>